<dbReference type="PANTHER" id="PTHR45953:SF1">
    <property type="entry name" value="IDURONATE 2-SULFATASE"/>
    <property type="match status" value="1"/>
</dbReference>
<dbReference type="RefSeq" id="WP_344979757.1">
    <property type="nucleotide sequence ID" value="NZ_BAABFN010000006.1"/>
</dbReference>
<dbReference type="Gene3D" id="3.30.1120.10">
    <property type="match status" value="1"/>
</dbReference>
<reference evidence="7" key="1">
    <citation type="journal article" date="2019" name="Int. J. Syst. Evol. Microbiol.">
        <title>The Global Catalogue of Microorganisms (GCM) 10K type strain sequencing project: providing services to taxonomists for standard genome sequencing and annotation.</title>
        <authorList>
            <consortium name="The Broad Institute Genomics Platform"/>
            <consortium name="The Broad Institute Genome Sequencing Center for Infectious Disease"/>
            <person name="Wu L."/>
            <person name="Ma J."/>
        </authorList>
    </citation>
    <scope>NUCLEOTIDE SEQUENCE [LARGE SCALE GENOMIC DNA]</scope>
    <source>
        <strain evidence="7">JCM 17664</strain>
    </source>
</reference>
<protein>
    <submittedName>
        <fullName evidence="6">Sulfatase</fullName>
    </submittedName>
</protein>
<dbReference type="EMBL" id="BAABFN010000006">
    <property type="protein sequence ID" value="GAA4314068.1"/>
    <property type="molecule type" value="Genomic_DNA"/>
</dbReference>
<accession>A0ABP8FZ95</accession>
<proteinExistence type="inferred from homology"/>
<dbReference type="PROSITE" id="PS00149">
    <property type="entry name" value="SULFATASE_2"/>
    <property type="match status" value="1"/>
</dbReference>
<organism evidence="6 7">
    <name type="scientific">Compostibacter hankyongensis</name>
    <dbReference type="NCBI Taxonomy" id="1007089"/>
    <lineage>
        <taxon>Bacteria</taxon>
        <taxon>Pseudomonadati</taxon>
        <taxon>Bacteroidota</taxon>
        <taxon>Chitinophagia</taxon>
        <taxon>Chitinophagales</taxon>
        <taxon>Chitinophagaceae</taxon>
        <taxon>Compostibacter</taxon>
    </lineage>
</organism>
<sequence>MKKHLLYGAAVFAALFFLFSCAKEPSRKRPNILVLHADQWRAQAFGYAGDKNVKTPHIDSFAATCADFQYAVSGLPVCTPYRASFMTGQRPLTNGVFMNDVRLDTNAVTIAEVLARNGYQTGYIGKWHLDGQARLSYTPPGGRRQGFQYWKAVNCTHDYNHSMYYEGDDPAPHYWPGYDAIAETEDAVQYIKGHSGDEQPFFLMLAWGTPHAPYQTAPARYRALYDSSAFELRPNVPDSMEKQVRHDLAGYYAHMSVLDDMVGQLLNTLKEEHILDNTIVLFVSDHGDLLGSHGYYKKQRPYDESIRVPFLLHYSGGADSIRSGTYDAMINAEDVMPTLLGLCGVAVPGSVEGKDFSGYLHGGKSPKDSVAVITCIQPFGQWTRAEGGKECRGIRTPRYTYVRDLQGPWLLFDNLSDPYQMNNLTGNPQYAALQKRLDGILSEKLRVEHDAFLPGLEYVRKFNYPPLDSSETVPYHP</sequence>
<keyword evidence="3" id="KW-0378">Hydrolase</keyword>
<dbReference type="PANTHER" id="PTHR45953">
    <property type="entry name" value="IDURONATE 2-SULFATASE"/>
    <property type="match status" value="1"/>
</dbReference>
<comment type="caution">
    <text evidence="6">The sequence shown here is derived from an EMBL/GenBank/DDBJ whole genome shotgun (WGS) entry which is preliminary data.</text>
</comment>
<evidence type="ECO:0000259" key="5">
    <source>
        <dbReference type="Pfam" id="PF00884"/>
    </source>
</evidence>
<dbReference type="SUPFAM" id="SSF53649">
    <property type="entry name" value="Alkaline phosphatase-like"/>
    <property type="match status" value="1"/>
</dbReference>
<comment type="similarity">
    <text evidence="1">Belongs to the sulfatase family.</text>
</comment>
<evidence type="ECO:0000313" key="7">
    <source>
        <dbReference type="Proteomes" id="UP001501207"/>
    </source>
</evidence>
<keyword evidence="2" id="KW-0479">Metal-binding</keyword>
<keyword evidence="4" id="KW-0732">Signal</keyword>
<keyword evidence="7" id="KW-1185">Reference proteome</keyword>
<evidence type="ECO:0000256" key="4">
    <source>
        <dbReference type="SAM" id="SignalP"/>
    </source>
</evidence>
<feature type="signal peptide" evidence="4">
    <location>
        <begin position="1"/>
        <end position="22"/>
    </location>
</feature>
<feature type="domain" description="Sulfatase N-terminal" evidence="5">
    <location>
        <begin position="30"/>
        <end position="345"/>
    </location>
</feature>
<dbReference type="InterPro" id="IPR024607">
    <property type="entry name" value="Sulfatase_CS"/>
</dbReference>
<dbReference type="Proteomes" id="UP001501207">
    <property type="component" value="Unassembled WGS sequence"/>
</dbReference>
<feature type="chain" id="PRO_5045432143" evidence="4">
    <location>
        <begin position="23"/>
        <end position="477"/>
    </location>
</feature>
<gene>
    <name evidence="6" type="ORF">GCM10023143_24720</name>
</gene>
<evidence type="ECO:0000256" key="3">
    <source>
        <dbReference type="ARBA" id="ARBA00022801"/>
    </source>
</evidence>
<name>A0ABP8FZ95_9BACT</name>
<dbReference type="CDD" id="cd16034">
    <property type="entry name" value="sulfatase_like"/>
    <property type="match status" value="1"/>
</dbReference>
<evidence type="ECO:0000313" key="6">
    <source>
        <dbReference type="EMBL" id="GAA4314068.1"/>
    </source>
</evidence>
<dbReference type="InterPro" id="IPR000917">
    <property type="entry name" value="Sulfatase_N"/>
</dbReference>
<dbReference type="Gene3D" id="3.40.720.10">
    <property type="entry name" value="Alkaline Phosphatase, subunit A"/>
    <property type="match status" value="1"/>
</dbReference>
<dbReference type="PROSITE" id="PS51257">
    <property type="entry name" value="PROKAR_LIPOPROTEIN"/>
    <property type="match status" value="1"/>
</dbReference>
<dbReference type="Pfam" id="PF00884">
    <property type="entry name" value="Sulfatase"/>
    <property type="match status" value="1"/>
</dbReference>
<evidence type="ECO:0000256" key="2">
    <source>
        <dbReference type="ARBA" id="ARBA00022723"/>
    </source>
</evidence>
<evidence type="ECO:0000256" key="1">
    <source>
        <dbReference type="ARBA" id="ARBA00008779"/>
    </source>
</evidence>
<dbReference type="InterPro" id="IPR017850">
    <property type="entry name" value="Alkaline_phosphatase_core_sf"/>
</dbReference>